<reference evidence="2" key="1">
    <citation type="submission" date="2018-06" db="EMBL/GenBank/DDBJ databases">
        <title>Genome assembly of Danube salmon.</title>
        <authorList>
            <person name="Macqueen D.J."/>
            <person name="Gundappa M.K."/>
        </authorList>
    </citation>
    <scope>NUCLEOTIDE SEQUENCE [LARGE SCALE GENOMIC DNA]</scope>
</reference>
<dbReference type="GeneTree" id="ENSGT00940000157298"/>
<dbReference type="Ensembl" id="ENSHHUT00000022701.1">
    <property type="protein sequence ID" value="ENSHHUP00000021878.1"/>
    <property type="gene ID" value="ENSHHUG00000013713.1"/>
</dbReference>
<sequence>MRLRGRDGWLNSRSLFSQFYPQIYLNFLFFNCFSYHLFSRELLLNNNLLRVLPYELGRLFQLQTLGLKGNPLSQDILNLYQESDGTRKLLNYMLDNLAGKMLNDYMPQSSR</sequence>
<evidence type="ECO:0008006" key="3">
    <source>
        <dbReference type="Google" id="ProtNLM"/>
    </source>
</evidence>
<keyword evidence="2" id="KW-1185">Reference proteome</keyword>
<protein>
    <recommendedName>
        <fullName evidence="3">CCR4-NOT transcription complex subunit 6-like</fullName>
    </recommendedName>
</protein>
<reference evidence="1" key="3">
    <citation type="submission" date="2025-09" db="UniProtKB">
        <authorList>
            <consortium name="Ensembl"/>
        </authorList>
    </citation>
    <scope>IDENTIFICATION</scope>
</reference>
<evidence type="ECO:0000313" key="1">
    <source>
        <dbReference type="Ensembl" id="ENSHHUP00000021878.1"/>
    </source>
</evidence>
<dbReference type="AlphaFoldDB" id="A0A4W5KWW2"/>
<dbReference type="InterPro" id="IPR032675">
    <property type="entry name" value="LRR_dom_sf"/>
</dbReference>
<dbReference type="Proteomes" id="UP000314982">
    <property type="component" value="Unassembled WGS sequence"/>
</dbReference>
<accession>A0A4W5KWW2</accession>
<proteinExistence type="predicted"/>
<evidence type="ECO:0000313" key="2">
    <source>
        <dbReference type="Proteomes" id="UP000314982"/>
    </source>
</evidence>
<organism evidence="1 2">
    <name type="scientific">Hucho hucho</name>
    <name type="common">huchen</name>
    <dbReference type="NCBI Taxonomy" id="62062"/>
    <lineage>
        <taxon>Eukaryota</taxon>
        <taxon>Metazoa</taxon>
        <taxon>Chordata</taxon>
        <taxon>Craniata</taxon>
        <taxon>Vertebrata</taxon>
        <taxon>Euteleostomi</taxon>
        <taxon>Actinopterygii</taxon>
        <taxon>Neopterygii</taxon>
        <taxon>Teleostei</taxon>
        <taxon>Protacanthopterygii</taxon>
        <taxon>Salmoniformes</taxon>
        <taxon>Salmonidae</taxon>
        <taxon>Salmoninae</taxon>
        <taxon>Hucho</taxon>
    </lineage>
</organism>
<reference evidence="1" key="2">
    <citation type="submission" date="2025-08" db="UniProtKB">
        <authorList>
            <consortium name="Ensembl"/>
        </authorList>
    </citation>
    <scope>IDENTIFICATION</scope>
</reference>
<name>A0A4W5KWW2_9TELE</name>
<dbReference type="STRING" id="62062.ENSHHUP00000021878"/>
<dbReference type="Gene3D" id="3.80.10.10">
    <property type="entry name" value="Ribonuclease Inhibitor"/>
    <property type="match status" value="1"/>
</dbReference>